<evidence type="ECO:0000313" key="2">
    <source>
        <dbReference type="Proteomes" id="UP000239549"/>
    </source>
</evidence>
<comment type="caution">
    <text evidence="1">The sequence shown here is derived from an EMBL/GenBank/DDBJ whole genome shotgun (WGS) entry which is preliminary data.</text>
</comment>
<accession>A0A2L2X761</accession>
<name>A0A2L2X761_9FIRM</name>
<evidence type="ECO:0000313" key="1">
    <source>
        <dbReference type="EMBL" id="GBF32017.1"/>
    </source>
</evidence>
<dbReference type="RefSeq" id="WP_104370604.1">
    <property type="nucleotide sequence ID" value="NZ_BFAV01000016.1"/>
</dbReference>
<sequence length="68" mass="8043">MLLKFVILYDLVEAASIKQDRYSKSEVKFFSTVNIAEIQKQVDDLSKKYRELDSKIQEKNWTVELIES</sequence>
<gene>
    <name evidence="1" type="ORF">DCCM_0208</name>
</gene>
<keyword evidence="2" id="KW-1185">Reference proteome</keyword>
<dbReference type="NCBIfam" id="NF038048">
    <property type="entry name" value="DIP1984_fam"/>
    <property type="match status" value="1"/>
</dbReference>
<dbReference type="AlphaFoldDB" id="A0A2L2X761"/>
<organism evidence="1 2">
    <name type="scientific">Desulfocucumis palustris</name>
    <dbReference type="NCBI Taxonomy" id="1898651"/>
    <lineage>
        <taxon>Bacteria</taxon>
        <taxon>Bacillati</taxon>
        <taxon>Bacillota</taxon>
        <taxon>Clostridia</taxon>
        <taxon>Eubacteriales</taxon>
        <taxon>Desulfocucumaceae</taxon>
        <taxon>Desulfocucumis</taxon>
    </lineage>
</organism>
<dbReference type="Proteomes" id="UP000239549">
    <property type="component" value="Unassembled WGS sequence"/>
</dbReference>
<dbReference type="InterPro" id="IPR047741">
    <property type="entry name" value="DIP1984-like"/>
</dbReference>
<proteinExistence type="predicted"/>
<dbReference type="EMBL" id="BFAV01000016">
    <property type="protein sequence ID" value="GBF32017.1"/>
    <property type="molecule type" value="Genomic_DNA"/>
</dbReference>
<protein>
    <submittedName>
        <fullName evidence="1">Uncharacterized protein</fullName>
    </submittedName>
</protein>
<reference evidence="2" key="1">
    <citation type="submission" date="2018-02" db="EMBL/GenBank/DDBJ databases">
        <title>Genome sequence of Desulfocucumis palustris strain NAW-5.</title>
        <authorList>
            <person name="Watanabe M."/>
            <person name="Kojima H."/>
            <person name="Fukui M."/>
        </authorList>
    </citation>
    <scope>NUCLEOTIDE SEQUENCE [LARGE SCALE GENOMIC DNA]</scope>
    <source>
        <strain evidence="2">NAW-5</strain>
    </source>
</reference>
<dbReference type="Gene3D" id="6.10.320.10">
    <property type="match status" value="1"/>
</dbReference>
<dbReference type="Pfam" id="PF20935">
    <property type="entry name" value="DUF6847"/>
    <property type="match status" value="1"/>
</dbReference>